<sequence>MLTKKDAKMAQGLAIIGMVALHLFCRIDNLPYNVHIFLGGRPLIYYIGLFGDFCVPIYCFCSGYAQQIMYEKEHKIGEGIKRLPKFIMHFWMIVILFSVIGIWYHSSDIPKTLSDFMGNMLLYKMSYNGAWWFVLTYIWLVLLYPIMKWFADKLNPVILICISGILYIIFYNFEIICTLNISNSIIAWIWNQLCLIGRSQFAFILGIIWCKYLVIDKIRNFYMKIKMKNLCLLICVAINFIFHCFVQSLIVAPITGIIVLMCFHLWDKPEWMEKSFLLLGKHSTNIWLIHMFFYLVLFKNFIFRLKEPALIFVGMFVLCIVISILINQIEKLIADGVKSCRF</sequence>
<gene>
    <name evidence="1" type="ORF">ERS852571_01205</name>
</gene>
<dbReference type="RefSeq" id="WP_055072631.1">
    <property type="nucleotide sequence ID" value="NZ_CP143954.1"/>
</dbReference>
<dbReference type="Proteomes" id="UP000095553">
    <property type="component" value="Unassembled WGS sequence"/>
</dbReference>
<dbReference type="Pfam" id="PF01757">
    <property type="entry name" value="Acyl_transf_3"/>
    <property type="match status" value="1"/>
</dbReference>
<dbReference type="EMBL" id="CYXY01000006">
    <property type="protein sequence ID" value="CUM89373.1"/>
    <property type="molecule type" value="Genomic_DNA"/>
</dbReference>
<protein>
    <submittedName>
        <fullName evidence="1">Acyltransferase family</fullName>
    </submittedName>
</protein>
<evidence type="ECO:0000313" key="1">
    <source>
        <dbReference type="EMBL" id="CUM89373.1"/>
    </source>
</evidence>
<name>A0A173SGB1_ANAHA</name>
<dbReference type="InterPro" id="IPR002656">
    <property type="entry name" value="Acyl_transf_3_dom"/>
</dbReference>
<keyword evidence="1" id="KW-0012">Acyltransferase</keyword>
<keyword evidence="1" id="KW-0808">Transferase</keyword>
<dbReference type="GO" id="GO:0016747">
    <property type="term" value="F:acyltransferase activity, transferring groups other than amino-acyl groups"/>
    <property type="evidence" value="ECO:0007669"/>
    <property type="project" value="InterPro"/>
</dbReference>
<accession>A0A173SGB1</accession>
<proteinExistence type="predicted"/>
<dbReference type="AlphaFoldDB" id="A0A173SGB1"/>
<reference evidence="1 2" key="1">
    <citation type="submission" date="2015-09" db="EMBL/GenBank/DDBJ databases">
        <authorList>
            <consortium name="Pathogen Informatics"/>
        </authorList>
    </citation>
    <scope>NUCLEOTIDE SEQUENCE [LARGE SCALE GENOMIC DNA]</scope>
    <source>
        <strain evidence="1 2">2789STDY5834959</strain>
    </source>
</reference>
<organism evidence="1 2">
    <name type="scientific">Anaerostipes hadrus</name>
    <dbReference type="NCBI Taxonomy" id="649756"/>
    <lineage>
        <taxon>Bacteria</taxon>
        <taxon>Bacillati</taxon>
        <taxon>Bacillota</taxon>
        <taxon>Clostridia</taxon>
        <taxon>Lachnospirales</taxon>
        <taxon>Lachnospiraceae</taxon>
        <taxon>Anaerostipes</taxon>
    </lineage>
</organism>
<evidence type="ECO:0000313" key="2">
    <source>
        <dbReference type="Proteomes" id="UP000095553"/>
    </source>
</evidence>